<keyword evidence="1" id="KW-1133">Transmembrane helix</keyword>
<dbReference type="EMBL" id="JAMPLM010000033">
    <property type="protein sequence ID" value="MEP1061412.1"/>
    <property type="molecule type" value="Genomic_DNA"/>
</dbReference>
<feature type="transmembrane region" description="Helical" evidence="1">
    <location>
        <begin position="123"/>
        <end position="156"/>
    </location>
</feature>
<gene>
    <name evidence="2" type="ORF">NDI38_23565</name>
</gene>
<protein>
    <recommendedName>
        <fullName evidence="4">Glycerophosphoryl diester phosphodiesterase membrane domain-containing protein</fullName>
    </recommendedName>
</protein>
<organism evidence="2 3">
    <name type="scientific">Stenomitos frigidus AS-A4</name>
    <dbReference type="NCBI Taxonomy" id="2933935"/>
    <lineage>
        <taxon>Bacteria</taxon>
        <taxon>Bacillati</taxon>
        <taxon>Cyanobacteriota</taxon>
        <taxon>Cyanophyceae</taxon>
        <taxon>Leptolyngbyales</taxon>
        <taxon>Leptolyngbyaceae</taxon>
        <taxon>Stenomitos</taxon>
    </lineage>
</organism>
<evidence type="ECO:0008006" key="4">
    <source>
        <dbReference type="Google" id="ProtNLM"/>
    </source>
</evidence>
<feature type="transmembrane region" description="Helical" evidence="1">
    <location>
        <begin position="65"/>
        <end position="83"/>
    </location>
</feature>
<reference evidence="2 3" key="1">
    <citation type="submission" date="2022-04" db="EMBL/GenBank/DDBJ databases">
        <title>Positive selection, recombination, and allopatry shape intraspecific diversity of widespread and dominant cyanobacteria.</title>
        <authorList>
            <person name="Wei J."/>
            <person name="Shu W."/>
            <person name="Hu C."/>
        </authorList>
    </citation>
    <scope>NUCLEOTIDE SEQUENCE [LARGE SCALE GENOMIC DNA]</scope>
    <source>
        <strain evidence="2 3">AS-A4</strain>
    </source>
</reference>
<name>A0ABV0KQJ4_9CYAN</name>
<feature type="transmembrane region" description="Helical" evidence="1">
    <location>
        <begin position="176"/>
        <end position="199"/>
    </location>
</feature>
<dbReference type="Proteomes" id="UP001476950">
    <property type="component" value="Unassembled WGS sequence"/>
</dbReference>
<dbReference type="RefSeq" id="WP_190447231.1">
    <property type="nucleotide sequence ID" value="NZ_JAMPLM010000033.1"/>
</dbReference>
<comment type="caution">
    <text evidence="2">The sequence shown here is derived from an EMBL/GenBank/DDBJ whole genome shotgun (WGS) entry which is preliminary data.</text>
</comment>
<sequence>MASPSNSPSSVQSLSVGNVVSAGFQLYSTHAKQYLTIALFATLWILLPFAAVIPVVLFFVSVQNYYATLGLIIPALIVLLLYATAKYLTNLALIARLAFGELTNQPESLKDARRYVRSRQWSFLIASLLLGLIGMGVAIVFYLVLAIAVVGLLSAAGGLSLFSNPSPEALAANGGTFVLIGLLFLLLLLAFLVFLFWFAARFVAAEVPLAVEPGVTATKTIDRMWSLTKGSAWRIALILFITSLVTMPIQLLVQIGISATNAMIEAAGFTPGDPSYTALSLVITYILSFAVSIVVIPLWQTIKAVIYYDLRSRREGLGLQLRDRGTHDRGTLN</sequence>
<keyword evidence="3" id="KW-1185">Reference proteome</keyword>
<evidence type="ECO:0000313" key="3">
    <source>
        <dbReference type="Proteomes" id="UP001476950"/>
    </source>
</evidence>
<keyword evidence="1" id="KW-0472">Membrane</keyword>
<evidence type="ECO:0000313" key="2">
    <source>
        <dbReference type="EMBL" id="MEP1061412.1"/>
    </source>
</evidence>
<feature type="transmembrane region" description="Helical" evidence="1">
    <location>
        <begin position="233"/>
        <end position="257"/>
    </location>
</feature>
<accession>A0ABV0KQJ4</accession>
<proteinExistence type="predicted"/>
<feature type="transmembrane region" description="Helical" evidence="1">
    <location>
        <begin position="277"/>
        <end position="299"/>
    </location>
</feature>
<feature type="transmembrane region" description="Helical" evidence="1">
    <location>
        <begin position="34"/>
        <end position="59"/>
    </location>
</feature>
<keyword evidence="1" id="KW-0812">Transmembrane</keyword>
<evidence type="ECO:0000256" key="1">
    <source>
        <dbReference type="SAM" id="Phobius"/>
    </source>
</evidence>